<organism evidence="2 3">
    <name type="scientific">Romanomermis culicivorax</name>
    <name type="common">Nematode worm</name>
    <dbReference type="NCBI Taxonomy" id="13658"/>
    <lineage>
        <taxon>Eukaryota</taxon>
        <taxon>Metazoa</taxon>
        <taxon>Ecdysozoa</taxon>
        <taxon>Nematoda</taxon>
        <taxon>Enoplea</taxon>
        <taxon>Dorylaimia</taxon>
        <taxon>Mermithida</taxon>
        <taxon>Mermithoidea</taxon>
        <taxon>Mermithidae</taxon>
        <taxon>Romanomermis</taxon>
    </lineage>
</organism>
<reference evidence="3" key="1">
    <citation type="submission" date="2022-11" db="UniProtKB">
        <authorList>
            <consortium name="WormBaseParasite"/>
        </authorList>
    </citation>
    <scope>IDENTIFICATION</scope>
</reference>
<dbReference type="SUPFAM" id="SSF55486">
    <property type="entry name" value="Metalloproteases ('zincins'), catalytic domain"/>
    <property type="match status" value="1"/>
</dbReference>
<evidence type="ECO:0000313" key="2">
    <source>
        <dbReference type="Proteomes" id="UP000887565"/>
    </source>
</evidence>
<sequence>MHLSPNFCKSQSSILHLLMHVLGFDHEHVRNDRIYFLSIGFYPDDWIANEYNRSLHHNTYEYMPYNWDR</sequence>
<keyword evidence="2" id="KW-1185">Reference proteome</keyword>
<accession>A0A915KEB9</accession>
<name>A0A915KEB9_ROMCU</name>
<feature type="domain" description="Peptidase M12A" evidence="1">
    <location>
        <begin position="7"/>
        <end position="40"/>
    </location>
</feature>
<dbReference type="GO" id="GO:0004222">
    <property type="term" value="F:metalloendopeptidase activity"/>
    <property type="evidence" value="ECO:0007669"/>
    <property type="project" value="InterPro"/>
</dbReference>
<protein>
    <submittedName>
        <fullName evidence="3">Peptidase M12A domain-containing protein</fullName>
    </submittedName>
</protein>
<dbReference type="Proteomes" id="UP000887565">
    <property type="component" value="Unplaced"/>
</dbReference>
<evidence type="ECO:0000313" key="3">
    <source>
        <dbReference type="WBParaSite" id="nRc.2.0.1.t36284-RA"/>
    </source>
</evidence>
<evidence type="ECO:0000259" key="1">
    <source>
        <dbReference type="Pfam" id="PF01400"/>
    </source>
</evidence>
<dbReference type="Pfam" id="PF01400">
    <property type="entry name" value="Astacin"/>
    <property type="match status" value="1"/>
</dbReference>
<dbReference type="AlphaFoldDB" id="A0A915KEB9"/>
<proteinExistence type="predicted"/>
<dbReference type="Gene3D" id="3.40.390.10">
    <property type="entry name" value="Collagenase (Catalytic Domain)"/>
    <property type="match status" value="1"/>
</dbReference>
<dbReference type="InterPro" id="IPR024079">
    <property type="entry name" value="MetalloPept_cat_dom_sf"/>
</dbReference>
<dbReference type="InterPro" id="IPR001506">
    <property type="entry name" value="Peptidase_M12A"/>
</dbReference>
<dbReference type="GO" id="GO:0006508">
    <property type="term" value="P:proteolysis"/>
    <property type="evidence" value="ECO:0007669"/>
    <property type="project" value="InterPro"/>
</dbReference>
<dbReference type="WBParaSite" id="nRc.2.0.1.t36284-RA">
    <property type="protein sequence ID" value="nRc.2.0.1.t36284-RA"/>
    <property type="gene ID" value="nRc.2.0.1.g36284"/>
</dbReference>